<gene>
    <name evidence="2" type="ORF">N0F65_000462</name>
</gene>
<evidence type="ECO:0000256" key="1">
    <source>
        <dbReference type="SAM" id="MobiDB-lite"/>
    </source>
</evidence>
<reference evidence="2" key="2">
    <citation type="journal article" date="2023" name="Microbiol Resour">
        <title>Decontamination and Annotation of the Draft Genome Sequence of the Oomycete Lagenidium giganteum ARSEF 373.</title>
        <authorList>
            <person name="Morgan W.R."/>
            <person name="Tartar A."/>
        </authorList>
    </citation>
    <scope>NUCLEOTIDE SEQUENCE</scope>
    <source>
        <strain evidence="2">ARSEF 373</strain>
    </source>
</reference>
<dbReference type="Proteomes" id="UP001146120">
    <property type="component" value="Unassembled WGS sequence"/>
</dbReference>
<feature type="compositionally biased region" description="Basic and acidic residues" evidence="1">
    <location>
        <begin position="11"/>
        <end position="22"/>
    </location>
</feature>
<feature type="compositionally biased region" description="Polar residues" evidence="1">
    <location>
        <begin position="67"/>
        <end position="83"/>
    </location>
</feature>
<comment type="caution">
    <text evidence="2">The sequence shown here is derived from an EMBL/GenBank/DDBJ whole genome shotgun (WGS) entry which is preliminary data.</text>
</comment>
<feature type="region of interest" description="Disordered" evidence="1">
    <location>
        <begin position="57"/>
        <end position="111"/>
    </location>
</feature>
<sequence>MRQRQSRHARLMRERSWGEAEPKPLSTASPPLQSCSALPGMRSVSFYVSPSKAVQDRKAAVKLGATESPQTNESHSSPGSCSSDVMELVDRPEQDSWPETDGAAADDASDSSREPACRVKWCTRPGKRFGLCWAHGGVKKCCHNGCRKVAIPGEFCAVHERGITMGTS</sequence>
<proteinExistence type="predicted"/>
<name>A0AAV2Z3I3_9STRA</name>
<feature type="region of interest" description="Disordered" evidence="1">
    <location>
        <begin position="1"/>
        <end position="36"/>
    </location>
</feature>
<protein>
    <submittedName>
        <fullName evidence="2">Uncharacterized protein</fullName>
    </submittedName>
</protein>
<keyword evidence="3" id="KW-1185">Reference proteome</keyword>
<accession>A0AAV2Z3I3</accession>
<evidence type="ECO:0000313" key="2">
    <source>
        <dbReference type="EMBL" id="DBA00139.1"/>
    </source>
</evidence>
<reference evidence="2" key="1">
    <citation type="submission" date="2022-11" db="EMBL/GenBank/DDBJ databases">
        <authorList>
            <person name="Morgan W.R."/>
            <person name="Tartar A."/>
        </authorList>
    </citation>
    <scope>NUCLEOTIDE SEQUENCE</scope>
    <source>
        <strain evidence="2">ARSEF 373</strain>
    </source>
</reference>
<dbReference type="AlphaFoldDB" id="A0AAV2Z3I3"/>
<evidence type="ECO:0000313" key="3">
    <source>
        <dbReference type="Proteomes" id="UP001146120"/>
    </source>
</evidence>
<feature type="compositionally biased region" description="Basic residues" evidence="1">
    <location>
        <begin position="1"/>
        <end position="10"/>
    </location>
</feature>
<organism evidence="2 3">
    <name type="scientific">Lagenidium giganteum</name>
    <dbReference type="NCBI Taxonomy" id="4803"/>
    <lineage>
        <taxon>Eukaryota</taxon>
        <taxon>Sar</taxon>
        <taxon>Stramenopiles</taxon>
        <taxon>Oomycota</taxon>
        <taxon>Peronosporomycetes</taxon>
        <taxon>Pythiales</taxon>
        <taxon>Pythiaceae</taxon>
    </lineage>
</organism>
<dbReference type="EMBL" id="DAKRPA010000069">
    <property type="protein sequence ID" value="DBA00139.1"/>
    <property type="molecule type" value="Genomic_DNA"/>
</dbReference>
<feature type="compositionally biased region" description="Polar residues" evidence="1">
    <location>
        <begin position="26"/>
        <end position="36"/>
    </location>
</feature>